<feature type="domain" description="Peptidase M28" evidence="1">
    <location>
        <begin position="314"/>
        <end position="531"/>
    </location>
</feature>
<dbReference type="GO" id="GO:0004177">
    <property type="term" value="F:aminopeptidase activity"/>
    <property type="evidence" value="ECO:0007669"/>
    <property type="project" value="UniProtKB-KW"/>
</dbReference>
<dbReference type="Gene3D" id="3.40.630.10">
    <property type="entry name" value="Zn peptidases"/>
    <property type="match status" value="2"/>
</dbReference>
<keyword evidence="2" id="KW-0031">Aminopeptidase</keyword>
<dbReference type="PROSITE" id="PS51257">
    <property type="entry name" value="PROKAR_LIPOPROTEIN"/>
    <property type="match status" value="1"/>
</dbReference>
<gene>
    <name evidence="2" type="ORF">GCM10007852_00120</name>
</gene>
<reference evidence="2" key="1">
    <citation type="journal article" date="2014" name="Int. J. Syst. Evol. Microbiol.">
        <title>Complete genome sequence of Corynebacterium casei LMG S-19264T (=DSM 44701T), isolated from a smear-ripened cheese.</title>
        <authorList>
            <consortium name="US DOE Joint Genome Institute (JGI-PGF)"/>
            <person name="Walter F."/>
            <person name="Albersmeier A."/>
            <person name="Kalinowski J."/>
            <person name="Ruckert C."/>
        </authorList>
    </citation>
    <scope>NUCLEOTIDE SEQUENCE</scope>
    <source>
        <strain evidence="2">NBRC 110023</strain>
    </source>
</reference>
<reference evidence="2" key="2">
    <citation type="submission" date="2023-01" db="EMBL/GenBank/DDBJ databases">
        <title>Draft genome sequence of Agaribacter marinus strain NBRC 110023.</title>
        <authorList>
            <person name="Sun Q."/>
            <person name="Mori K."/>
        </authorList>
    </citation>
    <scope>NUCLEOTIDE SEQUENCE</scope>
    <source>
        <strain evidence="2">NBRC 110023</strain>
    </source>
</reference>
<evidence type="ECO:0000313" key="3">
    <source>
        <dbReference type="Proteomes" id="UP001156601"/>
    </source>
</evidence>
<dbReference type="Proteomes" id="UP001156601">
    <property type="component" value="Unassembled WGS sequence"/>
</dbReference>
<keyword evidence="2" id="KW-0378">Hydrolase</keyword>
<evidence type="ECO:0000259" key="1">
    <source>
        <dbReference type="Pfam" id="PF04389"/>
    </source>
</evidence>
<dbReference type="AlphaFoldDB" id="A0AA37SUW3"/>
<sequence>MNHTYKTSFNTSIRKSALTGAFLLSLLGCGTTEYQVHEAPLAGVTEPNIENIKGHMHFLADDLLEGRDTGSQGHEIASLYIASEFKKYGLMPGGADDSYFQRIKFRKSLLVQESPSLSFEGEDGFSLDYPKDYLVSPNAVYQDAAIEAPLVFVGYGIVSEELAHDDYQGLDVTGKVVVYLSGKPASFPSEEGAHIASTTQKRKYAVARGAVGIISLQTPSNEEVRPYQRSLSYIHVPRMRWVGDDGIPGNVSPEIKAGAYLNLASGKRLFKNAPRTLEDIFTDLDDDKSPKGFELPLSVNLAYQSTHNDLTSPNVAGILEGSDPVLKDEFVIFTAHSDHIGISKSVKKDRINNGAMDNASGVSVMLETARMFSTLAEKPKRSILFLAVTGEEKGLLGADYFAQNPTIDGEMVANVNLDMPLLTYEFADVIAFGASHSTMGISVDNATQNAGIKLTADPWPKLNLFTRSDHYSFVKQGVPAIFLVTGIESKSPDIDGSQVLNNFLATNYHKPSDDMQQDFVWAAADTFTRVNYEIGLELANQPAKPAWYRDSFFGKTFGKHLTDK</sequence>
<dbReference type="Gene3D" id="3.50.30.30">
    <property type="match status" value="1"/>
</dbReference>
<dbReference type="InterPro" id="IPR045175">
    <property type="entry name" value="M28_fam"/>
</dbReference>
<dbReference type="InterPro" id="IPR007484">
    <property type="entry name" value="Peptidase_M28"/>
</dbReference>
<proteinExistence type="predicted"/>
<dbReference type="EMBL" id="BSOT01000001">
    <property type="protein sequence ID" value="GLR69104.1"/>
    <property type="molecule type" value="Genomic_DNA"/>
</dbReference>
<dbReference type="GO" id="GO:0006508">
    <property type="term" value="P:proteolysis"/>
    <property type="evidence" value="ECO:0007669"/>
    <property type="project" value="InterPro"/>
</dbReference>
<keyword evidence="3" id="KW-1185">Reference proteome</keyword>
<dbReference type="CDD" id="cd04820">
    <property type="entry name" value="PA_M28_1_1"/>
    <property type="match status" value="1"/>
</dbReference>
<keyword evidence="2" id="KW-0645">Protease</keyword>
<dbReference type="PANTHER" id="PTHR12147">
    <property type="entry name" value="METALLOPEPTIDASE M28 FAMILY MEMBER"/>
    <property type="match status" value="1"/>
</dbReference>
<name>A0AA37SUW3_9ALTE</name>
<dbReference type="SUPFAM" id="SSF52025">
    <property type="entry name" value="PA domain"/>
    <property type="match status" value="1"/>
</dbReference>
<comment type="caution">
    <text evidence="2">The sequence shown here is derived from an EMBL/GenBank/DDBJ whole genome shotgun (WGS) entry which is preliminary data.</text>
</comment>
<dbReference type="Pfam" id="PF04389">
    <property type="entry name" value="Peptidase_M28"/>
    <property type="match status" value="1"/>
</dbReference>
<dbReference type="GO" id="GO:0008235">
    <property type="term" value="F:metalloexopeptidase activity"/>
    <property type="evidence" value="ECO:0007669"/>
    <property type="project" value="InterPro"/>
</dbReference>
<dbReference type="SUPFAM" id="SSF53187">
    <property type="entry name" value="Zn-dependent exopeptidases"/>
    <property type="match status" value="1"/>
</dbReference>
<accession>A0AA37SUW3</accession>
<organism evidence="2 3">
    <name type="scientific">Agaribacter marinus</name>
    <dbReference type="NCBI Taxonomy" id="1431249"/>
    <lineage>
        <taxon>Bacteria</taxon>
        <taxon>Pseudomonadati</taxon>
        <taxon>Pseudomonadota</taxon>
        <taxon>Gammaproteobacteria</taxon>
        <taxon>Alteromonadales</taxon>
        <taxon>Alteromonadaceae</taxon>
        <taxon>Agaribacter</taxon>
    </lineage>
</organism>
<evidence type="ECO:0000313" key="2">
    <source>
        <dbReference type="EMBL" id="GLR69104.1"/>
    </source>
</evidence>
<protein>
    <submittedName>
        <fullName evidence="2">Aminopeptidase</fullName>
    </submittedName>
</protein>
<dbReference type="PANTHER" id="PTHR12147:SF26">
    <property type="entry name" value="PEPTIDASE M28 DOMAIN-CONTAINING PROTEIN"/>
    <property type="match status" value="1"/>
</dbReference>
<dbReference type="InterPro" id="IPR046450">
    <property type="entry name" value="PA_dom_sf"/>
</dbReference>